<dbReference type="OMA" id="PYWHPTD"/>
<name>B3RUL0_TRIAD</name>
<feature type="compositionally biased region" description="Polar residues" evidence="1">
    <location>
        <begin position="46"/>
        <end position="61"/>
    </location>
</feature>
<feature type="region of interest" description="Disordered" evidence="1">
    <location>
        <begin position="27"/>
        <end position="61"/>
    </location>
</feature>
<dbReference type="PhylomeDB" id="B3RUL0"/>
<feature type="region of interest" description="Disordered" evidence="1">
    <location>
        <begin position="527"/>
        <end position="549"/>
    </location>
</feature>
<accession>B3RUL0</accession>
<dbReference type="eggNOG" id="ENOG502QRWS">
    <property type="taxonomic scope" value="Eukaryota"/>
</dbReference>
<feature type="signal peptide" evidence="2">
    <location>
        <begin position="1"/>
        <end position="18"/>
    </location>
</feature>
<dbReference type="PANTHER" id="PTHR35170:SF2">
    <property type="entry name" value="PROTEIN DD3-3"/>
    <property type="match status" value="1"/>
</dbReference>
<evidence type="ECO:0000256" key="2">
    <source>
        <dbReference type="SAM" id="SignalP"/>
    </source>
</evidence>
<evidence type="ECO:0008006" key="5">
    <source>
        <dbReference type="Google" id="ProtNLM"/>
    </source>
</evidence>
<evidence type="ECO:0000313" key="3">
    <source>
        <dbReference type="EMBL" id="EDV25347.1"/>
    </source>
</evidence>
<feature type="compositionally biased region" description="Gly residues" evidence="1">
    <location>
        <begin position="536"/>
        <end position="545"/>
    </location>
</feature>
<dbReference type="HOGENOM" id="CLU_020767_1_0_1"/>
<dbReference type="OrthoDB" id="167398at2759"/>
<reference evidence="3 4" key="1">
    <citation type="journal article" date="2008" name="Nature">
        <title>The Trichoplax genome and the nature of placozoans.</title>
        <authorList>
            <person name="Srivastava M."/>
            <person name="Begovic E."/>
            <person name="Chapman J."/>
            <person name="Putnam N.H."/>
            <person name="Hellsten U."/>
            <person name="Kawashima T."/>
            <person name="Kuo A."/>
            <person name="Mitros T."/>
            <person name="Salamov A."/>
            <person name="Carpenter M.L."/>
            <person name="Signorovitch A.Y."/>
            <person name="Moreno M.A."/>
            <person name="Kamm K."/>
            <person name="Grimwood J."/>
            <person name="Schmutz J."/>
            <person name="Shapiro H."/>
            <person name="Grigoriev I.V."/>
            <person name="Buss L.W."/>
            <person name="Schierwater B."/>
            <person name="Dellaporta S.L."/>
            <person name="Rokhsar D.S."/>
        </authorList>
    </citation>
    <scope>NUCLEOTIDE SEQUENCE [LARGE SCALE GENOMIC DNA]</scope>
    <source>
        <strain evidence="3 4">Grell-BS-1999</strain>
    </source>
</reference>
<dbReference type="EMBL" id="DS985244">
    <property type="protein sequence ID" value="EDV25347.1"/>
    <property type="molecule type" value="Genomic_DNA"/>
</dbReference>
<feature type="compositionally biased region" description="Polar residues" evidence="1">
    <location>
        <begin position="159"/>
        <end position="172"/>
    </location>
</feature>
<keyword evidence="2" id="KW-0732">Signal</keyword>
<dbReference type="AlphaFoldDB" id="B3RUL0"/>
<protein>
    <recommendedName>
        <fullName evidence="5">Protein DD3-3</fullName>
    </recommendedName>
</protein>
<dbReference type="STRING" id="10228.B3RUL0"/>
<feature type="region of interest" description="Disordered" evidence="1">
    <location>
        <begin position="143"/>
        <end position="175"/>
    </location>
</feature>
<feature type="chain" id="PRO_5002798315" description="Protein DD3-3" evidence="2">
    <location>
        <begin position="19"/>
        <end position="612"/>
    </location>
</feature>
<evidence type="ECO:0000313" key="4">
    <source>
        <dbReference type="Proteomes" id="UP000009022"/>
    </source>
</evidence>
<dbReference type="InterPro" id="IPR053320">
    <property type="entry name" value="Protein_DD3-3_O-glyco"/>
</dbReference>
<dbReference type="GeneID" id="6753082"/>
<proteinExistence type="predicted"/>
<organism evidence="3 4">
    <name type="scientific">Trichoplax adhaerens</name>
    <name type="common">Trichoplax reptans</name>
    <dbReference type="NCBI Taxonomy" id="10228"/>
    <lineage>
        <taxon>Eukaryota</taxon>
        <taxon>Metazoa</taxon>
        <taxon>Placozoa</taxon>
        <taxon>Uniplacotomia</taxon>
        <taxon>Trichoplacea</taxon>
        <taxon>Trichoplacidae</taxon>
        <taxon>Trichoplax</taxon>
    </lineage>
</organism>
<evidence type="ECO:0000256" key="1">
    <source>
        <dbReference type="SAM" id="MobiDB-lite"/>
    </source>
</evidence>
<dbReference type="CTD" id="6753082"/>
<dbReference type="Proteomes" id="UP000009022">
    <property type="component" value="Unassembled WGS sequence"/>
</dbReference>
<dbReference type="PANTHER" id="PTHR35170">
    <property type="entry name" value="PROTEIN DD3-3"/>
    <property type="match status" value="1"/>
</dbReference>
<dbReference type="KEGG" id="tad:TRIADDRAFT_55329"/>
<gene>
    <name evidence="3" type="ORF">TRIADDRAFT_55329</name>
</gene>
<dbReference type="RefSeq" id="XP_002111380.1">
    <property type="nucleotide sequence ID" value="XM_002111344.1"/>
</dbReference>
<dbReference type="InParanoid" id="B3RUL0"/>
<sequence>MPTTTLLLLLALTSNCFADIYLHNPRGSNNRLNEKSANRRNANRCFDSQNNNRGGYNVGDKTNQAFTAETGQHRMRYFQSGPTSGRGKSTLLLEWTNQHGCGGNEDTDPHKVNCNLVMQYMCQPQQGGPADDRDKLRNGANTLRQDYSPLNNARELRTETQQQKQNRKNGNVKSDRALQESWEWYDKCRIRQRNQGLFTADQRLRTNNGLGYSAAIYTRQNPNGNRYGYECPEERDYYPYWHPTDWKDIAIMPFNTSLCNWYQSESFNVKKQFECIENYPNSNNVRHRSRWNNEADCQSNGGQWIGFTNYLEYAPQLTTETACNAANGNAASPRYIWGIPHDALATRLQSRCLVALPAPDCVTAPWTRDNHLGNTRVGQASRYLWTLPHFPSGKEHNCIIRIRYNISTDDYDPFKTNSSHNENRVLGIQSPVQQNPNIDIGAGNSPLRLAINTAQYGRTFQDRSHVIKLMPRPAGLESSTIHNINVRGKRGNIVQTYPAVEYDFIPNDIKIKANDLIHFQWAGSNTHNNGNPAGDGQAGDAGEGTRGTDRNNIAQIRDKMENFPVPFENSTLWKNAELIWSGVGQPSSSSSEDIAVTMASAEDLFMHVCLKI</sequence>
<keyword evidence="4" id="KW-1185">Reference proteome</keyword>